<reference evidence="5" key="1">
    <citation type="submission" date="2016-11" db="EMBL/GenBank/DDBJ databases">
        <authorList>
            <person name="Varghese N."/>
            <person name="Submissions S."/>
        </authorList>
    </citation>
    <scope>NUCLEOTIDE SEQUENCE [LARGE SCALE GENOMIC DNA]</scope>
    <source>
        <strain evidence="5">DSM 17539</strain>
    </source>
</reference>
<dbReference type="InterPro" id="IPR008979">
    <property type="entry name" value="Galactose-bd-like_sf"/>
</dbReference>
<dbReference type="PANTHER" id="PTHR43817">
    <property type="entry name" value="GLYCOSYL HYDROLASE"/>
    <property type="match status" value="1"/>
</dbReference>
<dbReference type="InterPro" id="IPR054593">
    <property type="entry name" value="Beta-mannosidase-like_N2"/>
</dbReference>
<keyword evidence="2 4" id="KW-0378">Hydrolase</keyword>
<evidence type="ECO:0000259" key="3">
    <source>
        <dbReference type="Pfam" id="PF22666"/>
    </source>
</evidence>
<organism evidence="4 5">
    <name type="scientific">Arenibacter palladensis</name>
    <dbReference type="NCBI Taxonomy" id="237373"/>
    <lineage>
        <taxon>Bacteria</taxon>
        <taxon>Pseudomonadati</taxon>
        <taxon>Bacteroidota</taxon>
        <taxon>Flavobacteriia</taxon>
        <taxon>Flavobacteriales</taxon>
        <taxon>Flavobacteriaceae</taxon>
        <taxon>Arenibacter</taxon>
    </lineage>
</organism>
<proteinExistence type="predicted"/>
<accession>A0A1M5F171</accession>
<dbReference type="SUPFAM" id="SSF49785">
    <property type="entry name" value="Galactose-binding domain-like"/>
    <property type="match status" value="1"/>
</dbReference>
<dbReference type="NCBIfam" id="NF045579">
    <property type="entry name" value="rhamnoside_JR"/>
    <property type="match status" value="1"/>
</dbReference>
<dbReference type="EMBL" id="FQUX01000008">
    <property type="protein sequence ID" value="SHF85300.1"/>
    <property type="molecule type" value="Genomic_DNA"/>
</dbReference>
<evidence type="ECO:0000256" key="2">
    <source>
        <dbReference type="ARBA" id="ARBA00022801"/>
    </source>
</evidence>
<feature type="domain" description="Beta-mannosidase-like galactose-binding" evidence="3">
    <location>
        <begin position="876"/>
        <end position="954"/>
    </location>
</feature>
<dbReference type="AlphaFoldDB" id="A0A1M5F171"/>
<dbReference type="Proteomes" id="UP000184406">
    <property type="component" value="Unassembled WGS sequence"/>
</dbReference>
<evidence type="ECO:0000256" key="1">
    <source>
        <dbReference type="ARBA" id="ARBA00022729"/>
    </source>
</evidence>
<name>A0A1M5F171_9FLAO</name>
<keyword evidence="5" id="KW-1185">Reference proteome</keyword>
<dbReference type="Pfam" id="PF22666">
    <property type="entry name" value="Glyco_hydro_2_N2"/>
    <property type="match status" value="1"/>
</dbReference>
<gene>
    <name evidence="4" type="ORF">SAMN03080594_108101</name>
</gene>
<keyword evidence="1" id="KW-0732">Signal</keyword>
<evidence type="ECO:0000313" key="4">
    <source>
        <dbReference type="EMBL" id="SHF85300.1"/>
    </source>
</evidence>
<sequence>MAQKFNQTWLQRPLSSSAHGRKLTGYFIAVIILLASFSCNQETKNPIVDNSYNSLKRGFEQPNDSARAKVYWWWLNGHVDTLRMRTELKAIKDAGLAGVDIFDIGVRPIGNPNGMIPPGPGFMQEGSLKAIKFVLTEAAALGLEVGLSLSSSWNAGGSWVRPNQAAKTIYYSKIQRKGEEINKLSLPFPAITPDRNGNPRIIEYGKNGKPVYYEEISVIAVPAEKQSLTDTTAIVNVTEYFDPKSGVLDWNPKGGEWDIYRFICSNSGEQLIVPSENAKGPIIDHFDSIATQMHVEYFIDRLNPLVDNLKNSALKYLYLASYEAKDFAWTPSFPQAFKQVNGYDVNKFLPSLFEPKLFDSLFLKKFNHDYAETFSELMIKNHYGKAKEICNQYGISLCSESGGPGHMHHIPVETLKALGALDIPRGEFWYERPYFNKDSIDMVWLVKEIAAASHIYKKGWVEQEAFTSYKDWQESPASMKPFADRAFAEGMNRLIIHGFTHNPSEYAYPGIAYFAGTHYNDKRVWWPKVKPFNDYLARVSYILQNTKFVSDVLYYYGEEIPNLVMPKNTPFAIGKGYDYEVINTDVLINDLTVENGKLVLPGVATYSVLYVAEEELSPRTMEKLGLLAQKGAVIVGDKPSNVIGLRDERTIEAFNTLVDAIWMADAENGPAGSGKIDSKSTPLAALTALGIPPDFDYSDNHTDQRVAPLDYIHYQGQGVDFYFVRNTTDQWITRNCSFRQLGKQPEIWDPVSGTIDPITIFDQQKDKTTLPISLPPYGSYFVVFREGGHEGMYKGIPVMEDRLPRIHYTAGGAVFLDKQTFEIDDTFQNRKKVINQPEVTTLEGSWKVTFPENWGAPNTAVFSDLISWTDSKEEGIRYFSGTATYHKTFRFKKSENKEKIYLDLGQLAEVGEVWLNGKSLGITWTQPHRFDITDHILEGENKITVEVANTWSNRLTGDGITGESFTQTNIVKANKNVVPWKDLPLKVSGLLGPVTIQSYTLH</sequence>
<evidence type="ECO:0000313" key="5">
    <source>
        <dbReference type="Proteomes" id="UP000184406"/>
    </source>
</evidence>
<dbReference type="Gene3D" id="2.60.120.260">
    <property type="entry name" value="Galactose-binding domain-like"/>
    <property type="match status" value="1"/>
</dbReference>
<dbReference type="PANTHER" id="PTHR43817:SF1">
    <property type="entry name" value="HYDROLASE, FAMILY 43, PUTATIVE (AFU_ORTHOLOGUE AFUA_3G01660)-RELATED"/>
    <property type="match status" value="1"/>
</dbReference>
<dbReference type="Pfam" id="PF17132">
    <property type="entry name" value="Glyco_hydro_106"/>
    <property type="match status" value="1"/>
</dbReference>
<dbReference type="OrthoDB" id="9761519at2"/>
<dbReference type="GO" id="GO:0004553">
    <property type="term" value="F:hydrolase activity, hydrolyzing O-glycosyl compounds"/>
    <property type="evidence" value="ECO:0007669"/>
    <property type="project" value="InterPro"/>
</dbReference>
<dbReference type="RefSeq" id="WP_072864284.1">
    <property type="nucleotide sequence ID" value="NZ_FQUX01000008.1"/>
</dbReference>
<protein>
    <submittedName>
        <fullName evidence="4">Glycosyl hydrolases family 2, sugar binding domain</fullName>
    </submittedName>
</protein>
<dbReference type="GO" id="GO:0005975">
    <property type="term" value="P:carbohydrate metabolic process"/>
    <property type="evidence" value="ECO:0007669"/>
    <property type="project" value="InterPro"/>
</dbReference>